<dbReference type="Proteomes" id="UP000053593">
    <property type="component" value="Unassembled WGS sequence"/>
</dbReference>
<sequence>MYFNLRPYWAYTMARDLDSWRKIPVRFRPLPRRHKVAKRSDLILNSKLSKYPIVGSKPYICYIYWYFEPPWTMKIGQTVNMKQRMWAWHMLCPNPLRAVYDRPLKECLSCRKMHREVFIDVQGLALTDKMIFRTIREVAQAFTSDP</sequence>
<protein>
    <submittedName>
        <fullName evidence="1">Uncharacterized protein</fullName>
    </submittedName>
</protein>
<evidence type="ECO:0000313" key="1">
    <source>
        <dbReference type="EMBL" id="KIK50160.1"/>
    </source>
</evidence>
<reference evidence="1 2" key="1">
    <citation type="submission" date="2014-04" db="EMBL/GenBank/DDBJ databases">
        <title>Evolutionary Origins and Diversification of the Mycorrhizal Mutualists.</title>
        <authorList>
            <consortium name="DOE Joint Genome Institute"/>
            <consortium name="Mycorrhizal Genomics Consortium"/>
            <person name="Kohler A."/>
            <person name="Kuo A."/>
            <person name="Nagy L.G."/>
            <person name="Floudas D."/>
            <person name="Copeland A."/>
            <person name="Barry K.W."/>
            <person name="Cichocki N."/>
            <person name="Veneault-Fourrey C."/>
            <person name="LaButti K."/>
            <person name="Lindquist E.A."/>
            <person name="Lipzen A."/>
            <person name="Lundell T."/>
            <person name="Morin E."/>
            <person name="Murat C."/>
            <person name="Riley R."/>
            <person name="Ohm R."/>
            <person name="Sun H."/>
            <person name="Tunlid A."/>
            <person name="Henrissat B."/>
            <person name="Grigoriev I.V."/>
            <person name="Hibbett D.S."/>
            <person name="Martin F."/>
        </authorList>
    </citation>
    <scope>NUCLEOTIDE SEQUENCE [LARGE SCALE GENOMIC DNA]</scope>
    <source>
        <strain evidence="1 2">FD-317 M1</strain>
    </source>
</reference>
<proteinExistence type="predicted"/>
<dbReference type="AlphaFoldDB" id="A0A0D0AJ19"/>
<dbReference type="HOGENOM" id="CLU_1777657_0_0_1"/>
<accession>A0A0D0AJ19</accession>
<gene>
    <name evidence="1" type="ORF">GYMLUDRAFT_487524</name>
</gene>
<organism evidence="1 2">
    <name type="scientific">Collybiopsis luxurians FD-317 M1</name>
    <dbReference type="NCBI Taxonomy" id="944289"/>
    <lineage>
        <taxon>Eukaryota</taxon>
        <taxon>Fungi</taxon>
        <taxon>Dikarya</taxon>
        <taxon>Basidiomycota</taxon>
        <taxon>Agaricomycotina</taxon>
        <taxon>Agaricomycetes</taxon>
        <taxon>Agaricomycetidae</taxon>
        <taxon>Agaricales</taxon>
        <taxon>Marasmiineae</taxon>
        <taxon>Omphalotaceae</taxon>
        <taxon>Collybiopsis</taxon>
        <taxon>Collybiopsis luxurians</taxon>
    </lineage>
</organism>
<dbReference type="OrthoDB" id="2417614at2759"/>
<dbReference type="EMBL" id="KN834925">
    <property type="protein sequence ID" value="KIK50160.1"/>
    <property type="molecule type" value="Genomic_DNA"/>
</dbReference>
<keyword evidence="2" id="KW-1185">Reference proteome</keyword>
<evidence type="ECO:0000313" key="2">
    <source>
        <dbReference type="Proteomes" id="UP000053593"/>
    </source>
</evidence>
<name>A0A0D0AJ19_9AGAR</name>